<evidence type="ECO:0000313" key="4">
    <source>
        <dbReference type="Proteomes" id="UP000052232"/>
    </source>
</evidence>
<sequence length="278" mass="28852">MRKIDLPAFDSAAFAASYGPWAIIAGASEGTGACYAQQLAAMGINLVLVSRRLPALEALGQQLANDHGIVFRAIAADLTEAGAGGRLVEATADLDIGLYISNAGADGAGNSFFGAPVERSLRLLTMNAANVLEAVHGFGNRFLARGKGGVIIMSSGAGLGGQPWLVMYSATKAFELNFVESLWAELDGQNIDIVGVAAPIMDTPTLRRATEGLGMDYSIAYDPSDVCALALASLGKEPLVIVPDGPDEAKIPQIQADRKTRLVALAEWGKAYTAAATA</sequence>
<comment type="similarity">
    <text evidence="1">Belongs to the short-chain dehydrogenases/reductases (SDR) family.</text>
</comment>
<dbReference type="PANTHER" id="PTHR43899">
    <property type="entry name" value="RH59310P"/>
    <property type="match status" value="1"/>
</dbReference>
<dbReference type="InterPro" id="IPR002347">
    <property type="entry name" value="SDR_fam"/>
</dbReference>
<accession>A0A0J7XM41</accession>
<dbReference type="PRINTS" id="PR00081">
    <property type="entry name" value="GDHRDH"/>
</dbReference>
<evidence type="ECO:0000256" key="2">
    <source>
        <dbReference type="ARBA" id="ARBA00023002"/>
    </source>
</evidence>
<dbReference type="GO" id="GO:0016491">
    <property type="term" value="F:oxidoreductase activity"/>
    <property type="evidence" value="ECO:0007669"/>
    <property type="project" value="UniProtKB-KW"/>
</dbReference>
<comment type="caution">
    <text evidence="3">The sequence shown here is derived from an EMBL/GenBank/DDBJ whole genome shotgun (WGS) entry which is preliminary data.</text>
</comment>
<proteinExistence type="inferred from homology"/>
<dbReference type="RefSeq" id="WP_066607700.1">
    <property type="nucleotide sequence ID" value="NZ_KQ130436.1"/>
</dbReference>
<dbReference type="Pfam" id="PF00106">
    <property type="entry name" value="adh_short"/>
    <property type="match status" value="1"/>
</dbReference>
<name>A0A0J7XM41_9SPHN</name>
<organism evidence="3 4">
    <name type="scientific">Sphingobium cupriresistens LL01</name>
    <dbReference type="NCBI Taxonomy" id="1420583"/>
    <lineage>
        <taxon>Bacteria</taxon>
        <taxon>Pseudomonadati</taxon>
        <taxon>Pseudomonadota</taxon>
        <taxon>Alphaproteobacteria</taxon>
        <taxon>Sphingomonadales</taxon>
        <taxon>Sphingomonadaceae</taxon>
        <taxon>Sphingobium</taxon>
    </lineage>
</organism>
<dbReference type="PANTHER" id="PTHR43899:SF13">
    <property type="entry name" value="RH59310P"/>
    <property type="match status" value="1"/>
</dbReference>
<keyword evidence="4" id="KW-1185">Reference proteome</keyword>
<dbReference type="SUPFAM" id="SSF51735">
    <property type="entry name" value="NAD(P)-binding Rossmann-fold domains"/>
    <property type="match status" value="1"/>
</dbReference>
<dbReference type="PATRIC" id="fig|1420583.3.peg.3521"/>
<dbReference type="STRING" id="1420583.V473_18620"/>
<dbReference type="EMBL" id="JACT01000005">
    <property type="protein sequence ID" value="KMS53006.1"/>
    <property type="molecule type" value="Genomic_DNA"/>
</dbReference>
<gene>
    <name evidence="3" type="ORF">V473_18620</name>
</gene>
<protein>
    <submittedName>
        <fullName evidence="3">Short-chain dehydrogenase</fullName>
    </submittedName>
</protein>
<dbReference type="InterPro" id="IPR051019">
    <property type="entry name" value="VLCFA-Steroid_DH"/>
</dbReference>
<keyword evidence="2" id="KW-0560">Oxidoreductase</keyword>
<dbReference type="InterPro" id="IPR036291">
    <property type="entry name" value="NAD(P)-bd_dom_sf"/>
</dbReference>
<dbReference type="Proteomes" id="UP000052232">
    <property type="component" value="Unassembled WGS sequence"/>
</dbReference>
<dbReference type="Gene3D" id="3.40.50.720">
    <property type="entry name" value="NAD(P)-binding Rossmann-like Domain"/>
    <property type="match status" value="1"/>
</dbReference>
<reference evidence="3 4" key="1">
    <citation type="journal article" date="2015" name="G3 (Bethesda)">
        <title>Insights into Ongoing Evolution of the Hexachlorocyclohexane Catabolic Pathway from Comparative Genomics of Ten Sphingomonadaceae Strains.</title>
        <authorList>
            <person name="Pearce S.L."/>
            <person name="Oakeshott J.G."/>
            <person name="Pandey G."/>
        </authorList>
    </citation>
    <scope>NUCLEOTIDE SEQUENCE [LARGE SCALE GENOMIC DNA]</scope>
    <source>
        <strain evidence="3 4">LL01</strain>
    </source>
</reference>
<dbReference type="AlphaFoldDB" id="A0A0J7XM41"/>
<evidence type="ECO:0000256" key="1">
    <source>
        <dbReference type="ARBA" id="ARBA00006484"/>
    </source>
</evidence>
<evidence type="ECO:0000313" key="3">
    <source>
        <dbReference type="EMBL" id="KMS53006.1"/>
    </source>
</evidence>